<protein>
    <recommendedName>
        <fullName evidence="5">Transport permease protein</fullName>
    </recommendedName>
</protein>
<dbReference type="OrthoDB" id="9804001at2"/>
<comment type="caution">
    <text evidence="7">The sequence shown here is derived from an EMBL/GenBank/DDBJ whole genome shotgun (WGS) entry which is preliminary data.</text>
</comment>
<dbReference type="PROSITE" id="PS51012">
    <property type="entry name" value="ABC_TM2"/>
    <property type="match status" value="1"/>
</dbReference>
<evidence type="ECO:0000259" key="6">
    <source>
        <dbReference type="PROSITE" id="PS51012"/>
    </source>
</evidence>
<feature type="transmembrane region" description="Helical" evidence="5">
    <location>
        <begin position="58"/>
        <end position="75"/>
    </location>
</feature>
<dbReference type="PRINTS" id="PR00164">
    <property type="entry name" value="ABC2TRNSPORT"/>
</dbReference>
<dbReference type="PANTHER" id="PTHR43332:SF1">
    <property type="entry name" value="TRANSPORT PERMEASE PROTEIN"/>
    <property type="match status" value="1"/>
</dbReference>
<evidence type="ECO:0000313" key="8">
    <source>
        <dbReference type="Proteomes" id="UP000027647"/>
    </source>
</evidence>
<evidence type="ECO:0000256" key="4">
    <source>
        <dbReference type="ARBA" id="ARBA00023136"/>
    </source>
</evidence>
<proteinExistence type="inferred from homology"/>
<organism evidence="7 8">
    <name type="scientific">Erythrobacter longus</name>
    <dbReference type="NCBI Taxonomy" id="1044"/>
    <lineage>
        <taxon>Bacteria</taxon>
        <taxon>Pseudomonadati</taxon>
        <taxon>Pseudomonadota</taxon>
        <taxon>Alphaproteobacteria</taxon>
        <taxon>Sphingomonadales</taxon>
        <taxon>Erythrobacteraceae</taxon>
        <taxon>Erythrobacter/Porphyrobacter group</taxon>
        <taxon>Erythrobacter</taxon>
    </lineage>
</organism>
<keyword evidence="3 5" id="KW-1133">Transmembrane helix</keyword>
<keyword evidence="2 5" id="KW-0812">Transmembrane</keyword>
<dbReference type="AlphaFoldDB" id="A0A074N092"/>
<keyword evidence="4 5" id="KW-0472">Membrane</keyword>
<evidence type="ECO:0000256" key="5">
    <source>
        <dbReference type="RuleBase" id="RU361157"/>
    </source>
</evidence>
<feature type="transmembrane region" description="Helical" evidence="5">
    <location>
        <begin position="121"/>
        <end position="139"/>
    </location>
</feature>
<evidence type="ECO:0000313" key="7">
    <source>
        <dbReference type="EMBL" id="KEO91322.1"/>
    </source>
</evidence>
<dbReference type="InterPro" id="IPR000412">
    <property type="entry name" value="ABC_2_transport"/>
</dbReference>
<reference evidence="7 8" key="1">
    <citation type="submission" date="2014-04" db="EMBL/GenBank/DDBJ databases">
        <title>A comprehensive comparison of genomes of Erythrobacter spp. strains.</title>
        <authorList>
            <person name="Zheng Q."/>
        </authorList>
    </citation>
    <scope>NUCLEOTIDE SEQUENCE [LARGE SCALE GENOMIC DNA]</scope>
    <source>
        <strain evidence="7 8">DSM 6997</strain>
    </source>
</reference>
<dbReference type="InterPro" id="IPR052522">
    <property type="entry name" value="ABC-2_transport_permease"/>
</dbReference>
<comment type="subcellular location">
    <subcellularLocation>
        <location evidence="5">Cell inner membrane</location>
        <topology evidence="5">Multi-pass membrane protein</topology>
    </subcellularLocation>
    <subcellularLocation>
        <location evidence="1">Membrane</location>
        <topology evidence="1">Multi-pass membrane protein</topology>
    </subcellularLocation>
</comment>
<dbReference type="PIRSF" id="PIRSF006648">
    <property type="entry name" value="DrrB"/>
    <property type="match status" value="1"/>
</dbReference>
<dbReference type="PANTHER" id="PTHR43332">
    <property type="entry name" value="INNER MEMBRANE TRANSPORT PERMEASE YADH-RELATED"/>
    <property type="match status" value="1"/>
</dbReference>
<dbReference type="InterPro" id="IPR047817">
    <property type="entry name" value="ABC2_TM_bact-type"/>
</dbReference>
<feature type="transmembrane region" description="Helical" evidence="5">
    <location>
        <begin position="204"/>
        <end position="221"/>
    </location>
</feature>
<dbReference type="STRING" id="1044.EH31_01270"/>
<keyword evidence="5" id="KW-1003">Cell membrane</keyword>
<gene>
    <name evidence="7" type="ORF">EH31_01270</name>
</gene>
<dbReference type="EMBL" id="JMIW01000001">
    <property type="protein sequence ID" value="KEO91322.1"/>
    <property type="molecule type" value="Genomic_DNA"/>
</dbReference>
<dbReference type="GO" id="GO:0140359">
    <property type="term" value="F:ABC-type transporter activity"/>
    <property type="evidence" value="ECO:0007669"/>
    <property type="project" value="InterPro"/>
</dbReference>
<evidence type="ECO:0000256" key="2">
    <source>
        <dbReference type="ARBA" id="ARBA00022692"/>
    </source>
</evidence>
<dbReference type="GO" id="GO:0043190">
    <property type="term" value="C:ATP-binding cassette (ABC) transporter complex"/>
    <property type="evidence" value="ECO:0007669"/>
    <property type="project" value="InterPro"/>
</dbReference>
<feature type="domain" description="ABC transmembrane type-2" evidence="6">
    <location>
        <begin position="25"/>
        <end position="254"/>
    </location>
</feature>
<evidence type="ECO:0000256" key="1">
    <source>
        <dbReference type="ARBA" id="ARBA00004141"/>
    </source>
</evidence>
<dbReference type="InterPro" id="IPR013525">
    <property type="entry name" value="ABC2_TM"/>
</dbReference>
<feature type="transmembrane region" description="Helical" evidence="5">
    <location>
        <begin position="173"/>
        <end position="192"/>
    </location>
</feature>
<evidence type="ECO:0000256" key="3">
    <source>
        <dbReference type="ARBA" id="ARBA00022989"/>
    </source>
</evidence>
<keyword evidence="8" id="KW-1185">Reference proteome</keyword>
<dbReference type="Proteomes" id="UP000027647">
    <property type="component" value="Unassembled WGS sequence"/>
</dbReference>
<accession>A0A074N092</accession>
<dbReference type="eggNOG" id="COG0842">
    <property type="taxonomic scope" value="Bacteria"/>
</dbReference>
<keyword evidence="5" id="KW-0813">Transport</keyword>
<dbReference type="Pfam" id="PF01061">
    <property type="entry name" value="ABC2_membrane"/>
    <property type="match status" value="1"/>
</dbReference>
<feature type="transmembrane region" description="Helical" evidence="5">
    <location>
        <begin position="227"/>
        <end position="251"/>
    </location>
</feature>
<feature type="transmembrane region" description="Helical" evidence="5">
    <location>
        <begin position="146"/>
        <end position="167"/>
    </location>
</feature>
<comment type="similarity">
    <text evidence="5">Belongs to the ABC-2 integral membrane protein family.</text>
</comment>
<name>A0A074N092_ERYLO</name>
<sequence length="259" mass="28144">MALSSVFNVRSAWSIYKRELMRAMRTAFQSILSPVLTTSLYFIVFGTVIGARMEPVDGVSYGAFIIPGLLMLTLLGETTSNSSFGIYMPRFTGTIYELLSAPVGVGETLVGFVGAAATKGLILAAIILGTATFFVDYEIRHPLAAIGYIMLVAASFSLFGFILGLWADSFEKLGIIPLLFLTPLTFLGGTFYSIDDLPGVWSTIAYANPIAFLVSGLRWTFYGTSDVSIWTSLGMTFGFLALCVGVIAFIFKTGWRLRE</sequence>
<feature type="transmembrane region" description="Helical" evidence="5">
    <location>
        <begin position="31"/>
        <end position="52"/>
    </location>
</feature>